<keyword evidence="2" id="KW-1133">Transmembrane helix</keyword>
<evidence type="ECO:0000313" key="4">
    <source>
        <dbReference type="Proteomes" id="UP000177947"/>
    </source>
</evidence>
<feature type="transmembrane region" description="Helical" evidence="2">
    <location>
        <begin position="23"/>
        <end position="44"/>
    </location>
</feature>
<dbReference type="EMBL" id="MEYQ01000030">
    <property type="protein sequence ID" value="OGD38805.1"/>
    <property type="molecule type" value="Genomic_DNA"/>
</dbReference>
<dbReference type="Pfam" id="PF04977">
    <property type="entry name" value="DivIC"/>
    <property type="match status" value="1"/>
</dbReference>
<accession>A0A1F5C7I2</accession>
<reference evidence="3 4" key="1">
    <citation type="journal article" date="2016" name="Nat. Commun.">
        <title>Thousands of microbial genomes shed light on interconnected biogeochemical processes in an aquifer system.</title>
        <authorList>
            <person name="Anantharaman K."/>
            <person name="Brown C.T."/>
            <person name="Hug L.A."/>
            <person name="Sharon I."/>
            <person name="Castelle C.J."/>
            <person name="Probst A.J."/>
            <person name="Thomas B.C."/>
            <person name="Singh A."/>
            <person name="Wilkins M.J."/>
            <person name="Karaoz U."/>
            <person name="Brodie E.L."/>
            <person name="Williams K.H."/>
            <person name="Hubbard S.S."/>
            <person name="Banfield J.F."/>
        </authorList>
    </citation>
    <scope>NUCLEOTIDE SEQUENCE [LARGE SCALE GENOMIC DNA]</scope>
</reference>
<evidence type="ECO:0000256" key="2">
    <source>
        <dbReference type="SAM" id="Phobius"/>
    </source>
</evidence>
<feature type="coiled-coil region" evidence="1">
    <location>
        <begin position="43"/>
        <end position="77"/>
    </location>
</feature>
<dbReference type="AlphaFoldDB" id="A0A1F5C7I2"/>
<keyword evidence="2" id="KW-0472">Membrane</keyword>
<protein>
    <recommendedName>
        <fullName evidence="5">Cell division protein FtsL</fullName>
    </recommendedName>
</protein>
<comment type="caution">
    <text evidence="3">The sequence shown here is derived from an EMBL/GenBank/DDBJ whole genome shotgun (WGS) entry which is preliminary data.</text>
</comment>
<evidence type="ECO:0000256" key="1">
    <source>
        <dbReference type="SAM" id="Coils"/>
    </source>
</evidence>
<dbReference type="Proteomes" id="UP000177947">
    <property type="component" value="Unassembled WGS sequence"/>
</dbReference>
<organism evidence="3 4">
    <name type="scientific">Candidatus Azambacteria bacterium RIFCSPLOWO2_01_FULL_37_9</name>
    <dbReference type="NCBI Taxonomy" id="1797297"/>
    <lineage>
        <taxon>Bacteria</taxon>
        <taxon>Candidatus Azamiibacteriota</taxon>
    </lineage>
</organism>
<keyword evidence="2" id="KW-0812">Transmembrane</keyword>
<keyword evidence="1" id="KW-0175">Coiled coil</keyword>
<proteinExistence type="predicted"/>
<evidence type="ECO:0008006" key="5">
    <source>
        <dbReference type="Google" id="ProtNLM"/>
    </source>
</evidence>
<dbReference type="InterPro" id="IPR007060">
    <property type="entry name" value="FtsL/DivIC"/>
</dbReference>
<evidence type="ECO:0000313" key="3">
    <source>
        <dbReference type="EMBL" id="OGD38805.1"/>
    </source>
</evidence>
<sequence>MSYTIDKRYNEIMMYNNKKINRLIPKLIFVALLIIVFLISFYAVNVFNKKREVEAEIKKLKNENISLEEKKSELGNLLDYFQDKSFIEKEARRRLNLQKSGEKAVIIVDKREKEDMSASATESSEKLMNNSGSLINPRKWLNFIFKFE</sequence>
<gene>
    <name evidence="3" type="ORF">A2907_00610</name>
</gene>
<name>A0A1F5C7I2_9BACT</name>